<sequence length="104" mass="10766">MPRTSTTRSSWSTPPTTRSAATPRPTGSATRCTSTVSCVASPRPARAAVGWARATGTRKPSEDRAGRAGAAATVCTCAVTVKLLGWWFDLATAAAAVFRVLISV</sequence>
<dbReference type="AlphaFoldDB" id="A0A8D8BQQ3"/>
<dbReference type="EMBL" id="HBUE01085501">
    <property type="protein sequence ID" value="CAG6479510.1"/>
    <property type="molecule type" value="Transcribed_RNA"/>
</dbReference>
<dbReference type="EMBL" id="HBUE01085503">
    <property type="protein sequence ID" value="CAG6479512.1"/>
    <property type="molecule type" value="Transcribed_RNA"/>
</dbReference>
<proteinExistence type="predicted"/>
<dbReference type="EMBL" id="HBUE01085498">
    <property type="protein sequence ID" value="CAG6479507.1"/>
    <property type="molecule type" value="Transcribed_RNA"/>
</dbReference>
<feature type="compositionally biased region" description="Low complexity" evidence="1">
    <location>
        <begin position="1"/>
        <end position="26"/>
    </location>
</feature>
<accession>A0A8D8BQQ3</accession>
<evidence type="ECO:0000313" key="2">
    <source>
        <dbReference type="EMBL" id="CAG6479510.1"/>
    </source>
</evidence>
<name>A0A8D8BQQ3_CULPI</name>
<organism evidence="2">
    <name type="scientific">Culex pipiens</name>
    <name type="common">House mosquito</name>
    <dbReference type="NCBI Taxonomy" id="7175"/>
    <lineage>
        <taxon>Eukaryota</taxon>
        <taxon>Metazoa</taxon>
        <taxon>Ecdysozoa</taxon>
        <taxon>Arthropoda</taxon>
        <taxon>Hexapoda</taxon>
        <taxon>Insecta</taxon>
        <taxon>Pterygota</taxon>
        <taxon>Neoptera</taxon>
        <taxon>Endopterygota</taxon>
        <taxon>Diptera</taxon>
        <taxon>Nematocera</taxon>
        <taxon>Culicoidea</taxon>
        <taxon>Culicidae</taxon>
        <taxon>Culicinae</taxon>
        <taxon>Culicini</taxon>
        <taxon>Culex</taxon>
        <taxon>Culex</taxon>
    </lineage>
</organism>
<feature type="region of interest" description="Disordered" evidence="1">
    <location>
        <begin position="1"/>
        <end position="35"/>
    </location>
</feature>
<reference evidence="2" key="1">
    <citation type="submission" date="2021-05" db="EMBL/GenBank/DDBJ databases">
        <authorList>
            <person name="Alioto T."/>
            <person name="Alioto T."/>
            <person name="Gomez Garrido J."/>
        </authorList>
    </citation>
    <scope>NUCLEOTIDE SEQUENCE</scope>
</reference>
<evidence type="ECO:0000256" key="1">
    <source>
        <dbReference type="SAM" id="MobiDB-lite"/>
    </source>
</evidence>
<protein>
    <submittedName>
        <fullName evidence="2">(northern house mosquito) hypothetical protein</fullName>
    </submittedName>
</protein>